<gene>
    <name evidence="2" type="ORF">DL762_001884</name>
</gene>
<name>A0ABY0HGA3_9PEZI</name>
<accession>A0ABY0HGA3</accession>
<dbReference type="EMBL" id="QJNS01000034">
    <property type="protein sequence ID" value="RYO91946.1"/>
    <property type="molecule type" value="Genomic_DNA"/>
</dbReference>
<dbReference type="Proteomes" id="UP000294003">
    <property type="component" value="Unassembled WGS sequence"/>
</dbReference>
<dbReference type="SUPFAM" id="SSF52777">
    <property type="entry name" value="CoA-dependent acyltransferases"/>
    <property type="match status" value="1"/>
</dbReference>
<protein>
    <recommendedName>
        <fullName evidence="1">Condensation domain-containing protein</fullName>
    </recommendedName>
</protein>
<organism evidence="2 3">
    <name type="scientific">Monosporascus cannonballus</name>
    <dbReference type="NCBI Taxonomy" id="155416"/>
    <lineage>
        <taxon>Eukaryota</taxon>
        <taxon>Fungi</taxon>
        <taxon>Dikarya</taxon>
        <taxon>Ascomycota</taxon>
        <taxon>Pezizomycotina</taxon>
        <taxon>Sordariomycetes</taxon>
        <taxon>Xylariomycetidae</taxon>
        <taxon>Xylariales</taxon>
        <taxon>Xylariales incertae sedis</taxon>
        <taxon>Monosporascus</taxon>
    </lineage>
</organism>
<dbReference type="Gene3D" id="3.40.50.720">
    <property type="entry name" value="NAD(P)-binding Rossmann-like Domain"/>
    <property type="match status" value="1"/>
</dbReference>
<comment type="caution">
    <text evidence="2">The sequence shown here is derived from an EMBL/GenBank/DDBJ whole genome shotgun (WGS) entry which is preliminary data.</text>
</comment>
<feature type="domain" description="Condensation" evidence="1">
    <location>
        <begin position="5"/>
        <end position="91"/>
    </location>
</feature>
<proteinExistence type="predicted"/>
<evidence type="ECO:0000313" key="2">
    <source>
        <dbReference type="EMBL" id="RYO91946.1"/>
    </source>
</evidence>
<dbReference type="InterPro" id="IPR001242">
    <property type="entry name" value="Condensation_dom"/>
</dbReference>
<dbReference type="Gene3D" id="3.30.559.30">
    <property type="entry name" value="Nonribosomal peptide synthetase, condensation domain"/>
    <property type="match status" value="1"/>
</dbReference>
<sequence>MHIVDTKLDTNFTKLIKQAAAGLQVTSFSLYLSTLVVYLARCLNVEDVSIGIMEANRTQREDSQTIGHFLNMLPLRFQLRLDEPFSSVAKRSPDVVSMLEATRCCSSNFDLFSRGRSVPRSHSPSSSKRAHCIVVKFTDNATLPEVSISEYLPLSDSSDGYGVCKWVSEVLLEKVSADNGLPTWNHRRSSVVGDDAPALNLINVIFKYARVLGAVPKLDSENATGAFDLIVV</sequence>
<dbReference type="Pfam" id="PF00668">
    <property type="entry name" value="Condensation"/>
    <property type="match status" value="1"/>
</dbReference>
<keyword evidence="3" id="KW-1185">Reference proteome</keyword>
<reference evidence="2 3" key="1">
    <citation type="submission" date="2018-06" db="EMBL/GenBank/DDBJ databases">
        <title>Complete Genomes of Monosporascus.</title>
        <authorList>
            <person name="Robinson A.J."/>
            <person name="Natvig D.O."/>
        </authorList>
    </citation>
    <scope>NUCLEOTIDE SEQUENCE [LARGE SCALE GENOMIC DNA]</scope>
    <source>
        <strain evidence="2 3">CBS 609.92</strain>
    </source>
</reference>
<evidence type="ECO:0000313" key="3">
    <source>
        <dbReference type="Proteomes" id="UP000294003"/>
    </source>
</evidence>
<evidence type="ECO:0000259" key="1">
    <source>
        <dbReference type="Pfam" id="PF00668"/>
    </source>
</evidence>